<keyword evidence="3" id="KW-0479">Metal-binding</keyword>
<dbReference type="PROSITE" id="PS51379">
    <property type="entry name" value="4FE4S_FER_2"/>
    <property type="match status" value="2"/>
</dbReference>
<comment type="cofactor">
    <cofactor evidence="1">
        <name>FAD</name>
        <dbReference type="ChEBI" id="CHEBI:57692"/>
    </cofactor>
</comment>
<dbReference type="PANTHER" id="PTHR48467:SF1">
    <property type="entry name" value="GLUTAMATE SYNTHASE 1 [NADH], CHLOROPLASTIC-LIKE"/>
    <property type="match status" value="1"/>
</dbReference>
<dbReference type="AlphaFoldDB" id="A0A7K3LP51"/>
<dbReference type="EMBL" id="JAADZU010000015">
    <property type="protein sequence ID" value="NDK89327.1"/>
    <property type="molecule type" value="Genomic_DNA"/>
</dbReference>
<keyword evidence="4" id="KW-0274">FAD</keyword>
<evidence type="ECO:0000256" key="4">
    <source>
        <dbReference type="ARBA" id="ARBA00022827"/>
    </source>
</evidence>
<dbReference type="Proteomes" id="UP000466307">
    <property type="component" value="Unassembled WGS sequence"/>
</dbReference>
<dbReference type="GO" id="GO:0051536">
    <property type="term" value="F:iron-sulfur cluster binding"/>
    <property type="evidence" value="ECO:0007669"/>
    <property type="project" value="UniProtKB-KW"/>
</dbReference>
<proteinExistence type="predicted"/>
<keyword evidence="11" id="KW-1185">Reference proteome</keyword>
<feature type="domain" description="4Fe-4S ferredoxin-type" evidence="9">
    <location>
        <begin position="1"/>
        <end position="29"/>
    </location>
</feature>
<comment type="caution">
    <text evidence="10">The sequence shown here is derived from an EMBL/GenBank/DDBJ whole genome shotgun (WGS) entry which is preliminary data.</text>
</comment>
<evidence type="ECO:0000256" key="3">
    <source>
        <dbReference type="ARBA" id="ARBA00022723"/>
    </source>
</evidence>
<keyword evidence="7" id="KW-0408">Iron</keyword>
<dbReference type="InterPro" id="IPR017900">
    <property type="entry name" value="4Fe4S_Fe_S_CS"/>
</dbReference>
<evidence type="ECO:0000256" key="1">
    <source>
        <dbReference type="ARBA" id="ARBA00001974"/>
    </source>
</evidence>
<dbReference type="RefSeq" id="WP_059039165.1">
    <property type="nucleotide sequence ID" value="NZ_JAADZU010000015.1"/>
</dbReference>
<reference evidence="10 11" key="1">
    <citation type="submission" date="2020-01" db="EMBL/GenBank/DDBJ databases">
        <title>Investigation of new actinobacteria for the biodesulphurisation of diesel fuel.</title>
        <authorList>
            <person name="Athi Narayanan S.M."/>
        </authorList>
    </citation>
    <scope>NUCLEOTIDE SEQUENCE [LARGE SCALE GENOMIC DNA]</scope>
    <source>
        <strain evidence="10 11">213E</strain>
    </source>
</reference>
<dbReference type="InterPro" id="IPR036188">
    <property type="entry name" value="FAD/NAD-bd_sf"/>
</dbReference>
<keyword evidence="6" id="KW-0560">Oxidoreductase</keyword>
<evidence type="ECO:0000256" key="8">
    <source>
        <dbReference type="ARBA" id="ARBA00023014"/>
    </source>
</evidence>
<evidence type="ECO:0000256" key="7">
    <source>
        <dbReference type="ARBA" id="ARBA00023004"/>
    </source>
</evidence>
<feature type="domain" description="4Fe-4S ferredoxin-type" evidence="9">
    <location>
        <begin position="37"/>
        <end position="66"/>
    </location>
</feature>
<dbReference type="GO" id="GO:0046872">
    <property type="term" value="F:metal ion binding"/>
    <property type="evidence" value="ECO:0007669"/>
    <property type="project" value="UniProtKB-KW"/>
</dbReference>
<evidence type="ECO:0000256" key="2">
    <source>
        <dbReference type="ARBA" id="ARBA00022630"/>
    </source>
</evidence>
<evidence type="ECO:0000313" key="11">
    <source>
        <dbReference type="Proteomes" id="UP000466307"/>
    </source>
</evidence>
<dbReference type="PROSITE" id="PS00198">
    <property type="entry name" value="4FE4S_FER_1"/>
    <property type="match status" value="1"/>
</dbReference>
<dbReference type="SUPFAM" id="SSF51971">
    <property type="entry name" value="Nucleotide-binding domain"/>
    <property type="match status" value="1"/>
</dbReference>
<dbReference type="Pfam" id="PF13450">
    <property type="entry name" value="NAD_binding_8"/>
    <property type="match status" value="1"/>
</dbReference>
<evidence type="ECO:0000259" key="9">
    <source>
        <dbReference type="PROSITE" id="PS51379"/>
    </source>
</evidence>
<dbReference type="Pfam" id="PF00037">
    <property type="entry name" value="Fer4"/>
    <property type="match status" value="1"/>
</dbReference>
<dbReference type="Gene3D" id="3.30.70.20">
    <property type="match status" value="1"/>
</dbReference>
<dbReference type="PRINTS" id="PR00419">
    <property type="entry name" value="ADXRDTASE"/>
</dbReference>
<evidence type="ECO:0000313" key="10">
    <source>
        <dbReference type="EMBL" id="NDK89327.1"/>
    </source>
</evidence>
<dbReference type="InterPro" id="IPR055275">
    <property type="entry name" value="Ferredox_Rdtase"/>
</dbReference>
<keyword evidence="8" id="KW-0411">Iron-sulfur</keyword>
<sequence>MPHVVTQACCGDASCVYACPVNCIHPTPDEPDFGIAEMLYIDPNTCVDCGACVTACPVGAITPSHRLTPGQERFVDINAEMYAPQPDTSTPDMADPLGLTAARFPVDPGRRLPLAPVGHPEGLAVDGPVSIGIVGSGPSAMYAADELLRHHQVSVTMYERLDRPFGLARFGVAPDHGSTRTVMRLFDDVASNPALEIRLRTEVGRDVTLAELRARHSAVIWAGGAPTDRPLTLPGAEALGVTSATSFVGWYNDHPDFTDLAVDLRVREAVVIGTGNVALDVARILVRDPDDLAGTPISRHALTALRTSGVRRVTVLGRRGAEHAAFTLPELVGLVDGGIPVTVDAAEVPDPTIATDPTTRTKLRLLREIAARPVPTEPHIRFAFDRTPDHLEVDNGRVGGISVTRPDGSTERLEAGLVLAAIGYRGRPVPGLPFDESTGTIRHRAGRIVDADGPVPGMYVTGWIKRGPSGFIGTNKTDSTETVTSLLADLEAGRLPRTRTARPRRTLLRVGRG</sequence>
<dbReference type="CDD" id="cd04410">
    <property type="entry name" value="DMSOR_beta-like"/>
    <property type="match status" value="1"/>
</dbReference>
<protein>
    <submittedName>
        <fullName evidence="10">4Fe-4S dicluster domain-containing protein</fullName>
    </submittedName>
</protein>
<keyword evidence="5" id="KW-0521">NADP</keyword>
<keyword evidence="2" id="KW-0285">Flavoprotein</keyword>
<dbReference type="Gene3D" id="3.40.50.720">
    <property type="entry name" value="NAD(P)-binding Rossmann-like Domain"/>
    <property type="match status" value="1"/>
</dbReference>
<dbReference type="PANTHER" id="PTHR48467">
    <property type="entry name" value="GLUTAMATE SYNTHASE 1 [NADH], CHLOROPLASTIC-LIKE"/>
    <property type="match status" value="1"/>
</dbReference>
<name>A0A7K3LP51_9ACTN</name>
<evidence type="ECO:0000256" key="6">
    <source>
        <dbReference type="ARBA" id="ARBA00023002"/>
    </source>
</evidence>
<dbReference type="Gene3D" id="3.50.50.60">
    <property type="entry name" value="FAD/NAD(P)-binding domain"/>
    <property type="match status" value="1"/>
</dbReference>
<dbReference type="SUPFAM" id="SSF54862">
    <property type="entry name" value="4Fe-4S ferredoxins"/>
    <property type="match status" value="1"/>
</dbReference>
<dbReference type="InterPro" id="IPR017896">
    <property type="entry name" value="4Fe4S_Fe-S-bd"/>
</dbReference>
<gene>
    <name evidence="10" type="ORF">GYA93_06975</name>
</gene>
<accession>A0A7K3LP51</accession>
<organism evidence="10 11">
    <name type="scientific">Gordonia desulfuricans</name>
    <dbReference type="NCBI Taxonomy" id="89051"/>
    <lineage>
        <taxon>Bacteria</taxon>
        <taxon>Bacillati</taxon>
        <taxon>Actinomycetota</taxon>
        <taxon>Actinomycetes</taxon>
        <taxon>Mycobacteriales</taxon>
        <taxon>Gordoniaceae</taxon>
        <taxon>Gordonia</taxon>
    </lineage>
</organism>
<dbReference type="GO" id="GO:0016491">
    <property type="term" value="F:oxidoreductase activity"/>
    <property type="evidence" value="ECO:0007669"/>
    <property type="project" value="UniProtKB-KW"/>
</dbReference>
<evidence type="ECO:0000256" key="5">
    <source>
        <dbReference type="ARBA" id="ARBA00022857"/>
    </source>
</evidence>